<gene>
    <name evidence="2" type="ORF">D7M11_04750</name>
</gene>
<accession>A0A3B0CQC1</accession>
<feature type="chain" id="PRO_5039061398" evidence="1">
    <location>
        <begin position="24"/>
        <end position="740"/>
    </location>
</feature>
<name>A0A3B0CQC1_9BACL</name>
<dbReference type="InterPro" id="IPR006311">
    <property type="entry name" value="TAT_signal"/>
</dbReference>
<evidence type="ECO:0000313" key="2">
    <source>
        <dbReference type="EMBL" id="RKN86324.1"/>
    </source>
</evidence>
<dbReference type="Proteomes" id="UP000282311">
    <property type="component" value="Unassembled WGS sequence"/>
</dbReference>
<evidence type="ECO:0000256" key="1">
    <source>
        <dbReference type="SAM" id="SignalP"/>
    </source>
</evidence>
<protein>
    <submittedName>
        <fullName evidence="2">Uncharacterized protein</fullName>
    </submittedName>
</protein>
<comment type="caution">
    <text evidence="2">The sequence shown here is derived from an EMBL/GenBank/DDBJ whole genome shotgun (WGS) entry which is preliminary data.</text>
</comment>
<proteinExistence type="predicted"/>
<keyword evidence="1" id="KW-0732">Signal</keyword>
<dbReference type="Gene3D" id="2.160.20.10">
    <property type="entry name" value="Single-stranded right-handed beta-helix, Pectin lyase-like"/>
    <property type="match status" value="2"/>
</dbReference>
<keyword evidence="3" id="KW-1185">Reference proteome</keyword>
<dbReference type="EMBL" id="RBAH01000002">
    <property type="protein sequence ID" value="RKN86324.1"/>
    <property type="molecule type" value="Genomic_DNA"/>
</dbReference>
<organism evidence="2 3">
    <name type="scientific">Paenibacillus ginsengarvi</name>
    <dbReference type="NCBI Taxonomy" id="400777"/>
    <lineage>
        <taxon>Bacteria</taxon>
        <taxon>Bacillati</taxon>
        <taxon>Bacillota</taxon>
        <taxon>Bacilli</taxon>
        <taxon>Bacillales</taxon>
        <taxon>Paenibacillaceae</taxon>
        <taxon>Paenibacillus</taxon>
    </lineage>
</organism>
<dbReference type="InterPro" id="IPR012334">
    <property type="entry name" value="Pectin_lyas_fold"/>
</dbReference>
<dbReference type="SUPFAM" id="SSF51126">
    <property type="entry name" value="Pectin lyase-like"/>
    <property type="match status" value="2"/>
</dbReference>
<feature type="signal peptide" evidence="1">
    <location>
        <begin position="1"/>
        <end position="23"/>
    </location>
</feature>
<sequence length="740" mass="76535">MQEANMSRRAMLASLGMAGAALATGGIMGANAGSVNESVYGAGTAYIDIEDYGAVPGGVTDCSAAIQSAINAVQGGLSGTVRIPKGKWKAKNLVVENCTIAFDDGAVLVLELGANDNGMLLRSNTQLLNATFEVTNSASPPDGNFGNVFRLGNYEAVPGEVHSGIRVHGAKLYCHNTVRKSQAVEILGQVSDFVLDDIALYGPFDAGIIIHWGGDVGSSNAHNKEVTYSYHPHDGVLRNIRFFPYNGTAGNFGIILSAVYDITVENVVFDGWIRPLWILPGDVYAQVATDAEKTKVQTGIVIRDLAIWDPPARVSNKGAAPIFIQGASATVRTPLGPTYTLDSISSVHVSGVTYALSPGKTYSGSPLLLVYYSSGVTVERVTASGFENVAEYLALVEYSNDCRISYAGATGAGSRLYGCINCAVDARTTGTTSTQTGGKSGLTAAGTMLNATLTAPLAIGAATVSLSAVSTTLTVPKGHRIWLTGDKSVMIAKTIQLSATAPNTVQIEPAQVSESSGAAAVVKVVCSGITLTGSYSKWEQGIMLSDVNGARVEAQFLLNGKYDVILSGSRADNIRIDKSSFVSGGQKNNGTLLANVHLGTTGDRISVTSCGFEPQGSPLVNRHIVGSAELSNVSISDNDFGGSTLEPIAVGPQSAAASQRGKVSIYGNTCKIGAAPVAAGTIQGRYVGGSFHGIASAAPTTGSWRTGDLLVNEAPAVGSPKGWRCTATGTPGTWVSEGNL</sequence>
<reference evidence="2 3" key="1">
    <citation type="journal article" date="2007" name="Int. J. Syst. Evol. Microbiol.">
        <title>Paenibacillus ginsengarvi sp. nov., isolated from soil from ginseng cultivation.</title>
        <authorList>
            <person name="Yoon M.H."/>
            <person name="Ten L.N."/>
            <person name="Im W.T."/>
        </authorList>
    </citation>
    <scope>NUCLEOTIDE SEQUENCE [LARGE SCALE GENOMIC DNA]</scope>
    <source>
        <strain evidence="2 3">KCTC 13059</strain>
    </source>
</reference>
<dbReference type="InterPro" id="IPR011050">
    <property type="entry name" value="Pectin_lyase_fold/virulence"/>
</dbReference>
<dbReference type="PROSITE" id="PS51318">
    <property type="entry name" value="TAT"/>
    <property type="match status" value="1"/>
</dbReference>
<dbReference type="AlphaFoldDB" id="A0A3B0CQC1"/>
<evidence type="ECO:0000313" key="3">
    <source>
        <dbReference type="Proteomes" id="UP000282311"/>
    </source>
</evidence>